<feature type="chain" id="PRO_5042875494" description="Extracellular serine-rich protein" evidence="2">
    <location>
        <begin position="21"/>
        <end position="277"/>
    </location>
</feature>
<evidence type="ECO:0000313" key="3">
    <source>
        <dbReference type="EMBL" id="KAK6347948.1"/>
    </source>
</evidence>
<proteinExistence type="predicted"/>
<gene>
    <name evidence="3" type="ORF">TWF718_005768</name>
</gene>
<feature type="region of interest" description="Disordered" evidence="1">
    <location>
        <begin position="75"/>
        <end position="132"/>
    </location>
</feature>
<dbReference type="InterPro" id="IPR008972">
    <property type="entry name" value="Cupredoxin"/>
</dbReference>
<evidence type="ECO:0000256" key="1">
    <source>
        <dbReference type="SAM" id="MobiDB-lite"/>
    </source>
</evidence>
<feature type="signal peptide" evidence="2">
    <location>
        <begin position="1"/>
        <end position="20"/>
    </location>
</feature>
<dbReference type="EMBL" id="JAVHNR010000003">
    <property type="protein sequence ID" value="KAK6347948.1"/>
    <property type="molecule type" value="Genomic_DNA"/>
</dbReference>
<comment type="caution">
    <text evidence="3">The sequence shown here is derived from an EMBL/GenBank/DDBJ whole genome shotgun (WGS) entry which is preliminary data.</text>
</comment>
<evidence type="ECO:0000313" key="4">
    <source>
        <dbReference type="Proteomes" id="UP001313282"/>
    </source>
</evidence>
<feature type="compositionally biased region" description="Basic and acidic residues" evidence="1">
    <location>
        <begin position="100"/>
        <end position="113"/>
    </location>
</feature>
<keyword evidence="4" id="KW-1185">Reference proteome</keyword>
<accession>A0AAN8RJN9</accession>
<dbReference type="SUPFAM" id="SSF49503">
    <property type="entry name" value="Cupredoxins"/>
    <property type="match status" value="1"/>
</dbReference>
<dbReference type="Proteomes" id="UP001313282">
    <property type="component" value="Unassembled WGS sequence"/>
</dbReference>
<keyword evidence="2" id="KW-0732">Signal</keyword>
<reference evidence="3 4" key="1">
    <citation type="submission" date="2019-10" db="EMBL/GenBank/DDBJ databases">
        <authorList>
            <person name="Palmer J.M."/>
        </authorList>
    </citation>
    <scope>NUCLEOTIDE SEQUENCE [LARGE SCALE GENOMIC DNA]</scope>
    <source>
        <strain evidence="3 4">TWF718</strain>
    </source>
</reference>
<dbReference type="Gene3D" id="2.60.40.420">
    <property type="entry name" value="Cupredoxins - blue copper proteins"/>
    <property type="match status" value="1"/>
</dbReference>
<protein>
    <recommendedName>
        <fullName evidence="5">Extracellular serine-rich protein</fullName>
    </recommendedName>
</protein>
<dbReference type="AlphaFoldDB" id="A0AAN8RJN9"/>
<evidence type="ECO:0000256" key="2">
    <source>
        <dbReference type="SAM" id="SignalP"/>
    </source>
</evidence>
<organism evidence="3 4">
    <name type="scientific">Orbilia javanica</name>
    <dbReference type="NCBI Taxonomy" id="47235"/>
    <lineage>
        <taxon>Eukaryota</taxon>
        <taxon>Fungi</taxon>
        <taxon>Dikarya</taxon>
        <taxon>Ascomycota</taxon>
        <taxon>Pezizomycotina</taxon>
        <taxon>Orbiliomycetes</taxon>
        <taxon>Orbiliales</taxon>
        <taxon>Orbiliaceae</taxon>
        <taxon>Orbilia</taxon>
    </lineage>
</organism>
<dbReference type="InterPro" id="IPR052953">
    <property type="entry name" value="Ser-rich/MCO-related"/>
</dbReference>
<feature type="compositionally biased region" description="Acidic residues" evidence="1">
    <location>
        <begin position="85"/>
        <end position="99"/>
    </location>
</feature>
<sequence>MRIQLALVAGLLSISALAYGNDYDEDRGNRGPKGKTIIVTKYFTKVHNRVVTKTCTVTKVKNVVKTTTEVKTVTVTAGTGGKPAEEEEKEEDKEEEKEEEPVKAAEKPAKDEAADMEEGKEEPAMDEAKPAPKTHIIKAKTDEDGNDVFEPASLMAATGDTVVFEFHPSTHSVARGSFDKPCQPLTKDNGGFYSGFLRGGAKSPTFTVKVTDSNPIWYYCSVGKHCQGGMVGVINPGPKDDVKAYAAASKKASSNVSPAEVFGGTVFKPATKRSFYA</sequence>
<feature type="compositionally biased region" description="Basic and acidic residues" evidence="1">
    <location>
        <begin position="121"/>
        <end position="130"/>
    </location>
</feature>
<name>A0AAN8RJN9_9PEZI</name>
<dbReference type="CDD" id="cd00920">
    <property type="entry name" value="Cupredoxin"/>
    <property type="match status" value="1"/>
</dbReference>
<evidence type="ECO:0008006" key="5">
    <source>
        <dbReference type="Google" id="ProtNLM"/>
    </source>
</evidence>
<dbReference type="PANTHER" id="PTHR34883">
    <property type="entry name" value="SERINE-RICH PROTEIN, PUTATIVE-RELATED-RELATED"/>
    <property type="match status" value="1"/>
</dbReference>
<dbReference type="PANTHER" id="PTHR34883:SF15">
    <property type="entry name" value="EXTRACELLULAR SERINE-RICH PROTEIN"/>
    <property type="match status" value="1"/>
</dbReference>